<keyword evidence="2" id="KW-0238">DNA-binding</keyword>
<accession>A0A2P5XGY2</accession>
<protein>
    <recommendedName>
        <fullName evidence="7">BZIP domain-containing protein</fullName>
    </recommendedName>
</protein>
<feature type="compositionally biased region" description="Gly residues" evidence="4">
    <location>
        <begin position="7"/>
        <end position="31"/>
    </location>
</feature>
<dbReference type="EMBL" id="KZ664897">
    <property type="protein sequence ID" value="PPS02570.1"/>
    <property type="molecule type" value="Genomic_DNA"/>
</dbReference>
<evidence type="ECO:0000256" key="2">
    <source>
        <dbReference type="ARBA" id="ARBA00023125"/>
    </source>
</evidence>
<dbReference type="InterPro" id="IPR043452">
    <property type="entry name" value="BZIP46-like"/>
</dbReference>
<name>A0A2P5XGY2_GOSBA</name>
<reference evidence="5 6" key="1">
    <citation type="submission" date="2015-01" db="EMBL/GenBank/DDBJ databases">
        <title>Genome of allotetraploid Gossypium barbadense reveals genomic plasticity and fiber elongation in cotton evolution.</title>
        <authorList>
            <person name="Chen X."/>
            <person name="Liu X."/>
            <person name="Zhao B."/>
            <person name="Zheng H."/>
            <person name="Hu Y."/>
            <person name="Lu G."/>
            <person name="Yang C."/>
            <person name="Chen J."/>
            <person name="Shan C."/>
            <person name="Zhang L."/>
            <person name="Zhou Y."/>
            <person name="Wang L."/>
            <person name="Guo W."/>
            <person name="Bai Y."/>
            <person name="Ruan J."/>
            <person name="Shangguan X."/>
            <person name="Mao Y."/>
            <person name="Jiang J."/>
            <person name="Zhu Y."/>
            <person name="Lei J."/>
            <person name="Kang H."/>
            <person name="Chen S."/>
            <person name="He X."/>
            <person name="Wang R."/>
            <person name="Wang Y."/>
            <person name="Chen J."/>
            <person name="Wang L."/>
            <person name="Yu S."/>
            <person name="Wang B."/>
            <person name="Wei J."/>
            <person name="Song S."/>
            <person name="Lu X."/>
            <person name="Gao Z."/>
            <person name="Gu W."/>
            <person name="Deng X."/>
            <person name="Ma D."/>
            <person name="Wang S."/>
            <person name="Liang W."/>
            <person name="Fang L."/>
            <person name="Cai C."/>
            <person name="Zhu X."/>
            <person name="Zhou B."/>
            <person name="Zhang Y."/>
            <person name="Chen Z."/>
            <person name="Xu S."/>
            <person name="Zhu R."/>
            <person name="Wang S."/>
            <person name="Zhang T."/>
            <person name="Zhao G."/>
        </authorList>
    </citation>
    <scope>NUCLEOTIDE SEQUENCE [LARGE SCALE GENOMIC DNA]</scope>
    <source>
        <strain evidence="6">cv. Xinhai21</strain>
        <tissue evidence="5">Leaf</tissue>
    </source>
</reference>
<evidence type="ECO:0008006" key="7">
    <source>
        <dbReference type="Google" id="ProtNLM"/>
    </source>
</evidence>
<dbReference type="GO" id="GO:0003700">
    <property type="term" value="F:DNA-binding transcription factor activity"/>
    <property type="evidence" value="ECO:0007669"/>
    <property type="project" value="InterPro"/>
</dbReference>
<sequence>MPLQSGGRLGSPGNRGGITEMGGQGLSNGLIQGGKTGMVDLGGPVSIAAGSPANHFSSDGIGKSSADTSSVSPVRYVFNGSSRGRKCTAVEKVAERQQRRMIKNRESAARCQARKQGRTTKAWPYKTNTELWFVLHIKSVHMKFLQQYKANQCL</sequence>
<evidence type="ECO:0000313" key="6">
    <source>
        <dbReference type="Proteomes" id="UP000239757"/>
    </source>
</evidence>
<gene>
    <name evidence="5" type="ORF">GOBAR_AA18077</name>
</gene>
<evidence type="ECO:0000256" key="3">
    <source>
        <dbReference type="ARBA" id="ARBA00023242"/>
    </source>
</evidence>
<keyword evidence="3" id="KW-0539">Nucleus</keyword>
<feature type="region of interest" description="Disordered" evidence="4">
    <location>
        <begin position="1"/>
        <end position="31"/>
    </location>
</feature>
<proteinExistence type="predicted"/>
<dbReference type="GO" id="GO:0005634">
    <property type="term" value="C:nucleus"/>
    <property type="evidence" value="ECO:0007669"/>
    <property type="project" value="UniProtKB-SubCell"/>
</dbReference>
<dbReference type="PANTHER" id="PTHR22952">
    <property type="entry name" value="CAMP-RESPONSE ELEMENT BINDING PROTEIN-RELATED"/>
    <property type="match status" value="1"/>
</dbReference>
<dbReference type="GO" id="GO:0045893">
    <property type="term" value="P:positive regulation of DNA-templated transcription"/>
    <property type="evidence" value="ECO:0007669"/>
    <property type="project" value="InterPro"/>
</dbReference>
<comment type="subcellular location">
    <subcellularLocation>
        <location evidence="1">Nucleus</location>
    </subcellularLocation>
</comment>
<dbReference type="OrthoDB" id="1927218at2759"/>
<evidence type="ECO:0000256" key="1">
    <source>
        <dbReference type="ARBA" id="ARBA00004123"/>
    </source>
</evidence>
<dbReference type="Proteomes" id="UP000239757">
    <property type="component" value="Unassembled WGS sequence"/>
</dbReference>
<dbReference type="GO" id="GO:0003677">
    <property type="term" value="F:DNA binding"/>
    <property type="evidence" value="ECO:0007669"/>
    <property type="project" value="UniProtKB-KW"/>
</dbReference>
<evidence type="ECO:0000256" key="4">
    <source>
        <dbReference type="SAM" id="MobiDB-lite"/>
    </source>
</evidence>
<evidence type="ECO:0000313" key="5">
    <source>
        <dbReference type="EMBL" id="PPS02570.1"/>
    </source>
</evidence>
<dbReference type="PANTHER" id="PTHR22952:SF446">
    <property type="entry name" value="ABSCISIC ACID-INSENSITIVE 5-LIKE PROTEIN 5-RELATED"/>
    <property type="match status" value="1"/>
</dbReference>
<organism evidence="5 6">
    <name type="scientific">Gossypium barbadense</name>
    <name type="common">Sea Island cotton</name>
    <name type="synonym">Hibiscus barbadensis</name>
    <dbReference type="NCBI Taxonomy" id="3634"/>
    <lineage>
        <taxon>Eukaryota</taxon>
        <taxon>Viridiplantae</taxon>
        <taxon>Streptophyta</taxon>
        <taxon>Embryophyta</taxon>
        <taxon>Tracheophyta</taxon>
        <taxon>Spermatophyta</taxon>
        <taxon>Magnoliopsida</taxon>
        <taxon>eudicotyledons</taxon>
        <taxon>Gunneridae</taxon>
        <taxon>Pentapetalae</taxon>
        <taxon>rosids</taxon>
        <taxon>malvids</taxon>
        <taxon>Malvales</taxon>
        <taxon>Malvaceae</taxon>
        <taxon>Malvoideae</taxon>
        <taxon>Gossypium</taxon>
    </lineage>
</organism>
<dbReference type="AlphaFoldDB" id="A0A2P5XGY2"/>